<keyword evidence="4" id="KW-0694">RNA-binding</keyword>
<evidence type="ECO:0000256" key="4">
    <source>
        <dbReference type="ARBA" id="ARBA00022884"/>
    </source>
</evidence>
<gene>
    <name evidence="7" type="primary">csm2</name>
    <name evidence="7" type="ORF">C0169_07845</name>
</gene>
<protein>
    <recommendedName>
        <fullName evidence="3">CRISPR system Cms protein Csm2</fullName>
    </recommendedName>
    <alternativeName>
        <fullName evidence="6">CRISPR type III A-associated protein Csm2</fullName>
    </alternativeName>
</protein>
<evidence type="ECO:0000256" key="1">
    <source>
        <dbReference type="ARBA" id="ARBA00003640"/>
    </source>
</evidence>
<dbReference type="Proteomes" id="UP000235619">
    <property type="component" value="Unassembled WGS sequence"/>
</dbReference>
<comment type="function">
    <text evidence="1">This subunit may be involved in monitoring complementarity of crRNA and target RNA.</text>
</comment>
<evidence type="ECO:0000256" key="5">
    <source>
        <dbReference type="ARBA" id="ARBA00023118"/>
    </source>
</evidence>
<evidence type="ECO:0000256" key="2">
    <source>
        <dbReference type="ARBA" id="ARBA00006896"/>
    </source>
</evidence>
<dbReference type="NCBIfam" id="TIGR01870">
    <property type="entry name" value="cas_TM1810_Csm2"/>
    <property type="match status" value="1"/>
</dbReference>
<evidence type="ECO:0000313" key="7">
    <source>
        <dbReference type="EMBL" id="PMP93380.1"/>
    </source>
</evidence>
<organism evidence="7 8">
    <name type="scientific">Thermodesulfobacterium geofontis</name>
    <dbReference type="NCBI Taxonomy" id="1295609"/>
    <lineage>
        <taxon>Bacteria</taxon>
        <taxon>Pseudomonadati</taxon>
        <taxon>Thermodesulfobacteriota</taxon>
        <taxon>Thermodesulfobacteria</taxon>
        <taxon>Thermodesulfobacteriales</taxon>
        <taxon>Thermodesulfobacteriaceae</taxon>
        <taxon>Thermodesulfobacterium</taxon>
    </lineage>
</organism>
<dbReference type="AlphaFoldDB" id="A0A2N7Q5M3"/>
<accession>A0A2N7Q5M3</accession>
<sequence length="138" mass="16340">MMNGRQEKFKKIKELKKLIDQHKGLEHINLKELLKPEGGFAKEIVREAGLTISQLRKIFAEFKAIYHKYNKNPDEAKYQMYKLYPLIQYQINRDVIEKEFGYLIFSILDSLDSNPTEQNFKRTMDFMEALVAYAKTKA</sequence>
<proteinExistence type="inferred from homology"/>
<comment type="caution">
    <text evidence="7">The sequence shown here is derived from an EMBL/GenBank/DDBJ whole genome shotgun (WGS) entry which is preliminary data.</text>
</comment>
<dbReference type="InterPro" id="IPR010149">
    <property type="entry name" value="CRISPR-assoc_prot_Csm2_III-A"/>
</dbReference>
<dbReference type="GO" id="GO:0051607">
    <property type="term" value="P:defense response to virus"/>
    <property type="evidence" value="ECO:0007669"/>
    <property type="project" value="UniProtKB-KW"/>
</dbReference>
<dbReference type="EMBL" id="PNJD01000474">
    <property type="protein sequence ID" value="PMP93380.1"/>
    <property type="molecule type" value="Genomic_DNA"/>
</dbReference>
<evidence type="ECO:0000313" key="8">
    <source>
        <dbReference type="Proteomes" id="UP000235619"/>
    </source>
</evidence>
<name>A0A2N7Q5M3_9BACT</name>
<dbReference type="GO" id="GO:0003723">
    <property type="term" value="F:RNA binding"/>
    <property type="evidence" value="ECO:0007669"/>
    <property type="project" value="UniProtKB-KW"/>
</dbReference>
<keyword evidence="5" id="KW-0051">Antiviral defense</keyword>
<reference evidence="7 8" key="1">
    <citation type="submission" date="2018-01" db="EMBL/GenBank/DDBJ databases">
        <title>Metagenomic assembled genomes from two thermal pools in the Uzon Caldera, Kamchatka, Russia.</title>
        <authorList>
            <person name="Wilkins L."/>
            <person name="Ettinger C."/>
        </authorList>
    </citation>
    <scope>NUCLEOTIDE SEQUENCE [LARGE SCALE GENOMIC DNA]</scope>
    <source>
        <strain evidence="7">ARK-04</strain>
    </source>
</reference>
<evidence type="ECO:0000256" key="3">
    <source>
        <dbReference type="ARBA" id="ARBA00016118"/>
    </source>
</evidence>
<evidence type="ECO:0000256" key="6">
    <source>
        <dbReference type="ARBA" id="ARBA00031723"/>
    </source>
</evidence>
<comment type="similarity">
    <text evidence="2">Belongs to the CRISPR-associated Csm2 family.</text>
</comment>
<dbReference type="Pfam" id="PF03750">
    <property type="entry name" value="Csm2_III-A"/>
    <property type="match status" value="1"/>
</dbReference>